<proteinExistence type="predicted"/>
<feature type="region of interest" description="Disordered" evidence="1">
    <location>
        <begin position="1"/>
        <end position="50"/>
    </location>
</feature>
<evidence type="ECO:0000256" key="1">
    <source>
        <dbReference type="SAM" id="MobiDB-lite"/>
    </source>
</evidence>
<feature type="compositionally biased region" description="Polar residues" evidence="1">
    <location>
        <begin position="1"/>
        <end position="10"/>
    </location>
</feature>
<dbReference type="EMBL" id="HBJA01085513">
    <property type="protein sequence ID" value="CAE0818624.1"/>
    <property type="molecule type" value="Transcribed_RNA"/>
</dbReference>
<reference evidence="2" key="1">
    <citation type="submission" date="2021-01" db="EMBL/GenBank/DDBJ databases">
        <authorList>
            <person name="Corre E."/>
            <person name="Pelletier E."/>
            <person name="Niang G."/>
            <person name="Scheremetjew M."/>
            <person name="Finn R."/>
            <person name="Kale V."/>
            <person name="Holt S."/>
            <person name="Cochrane G."/>
            <person name="Meng A."/>
            <person name="Brown T."/>
            <person name="Cohen L."/>
        </authorList>
    </citation>
    <scope>NUCLEOTIDE SEQUENCE</scope>
    <source>
        <strain evidence="2">CCMP1594</strain>
    </source>
</reference>
<accession>A0A7S4FXR9</accession>
<feature type="compositionally biased region" description="Acidic residues" evidence="1">
    <location>
        <begin position="18"/>
        <end position="28"/>
    </location>
</feature>
<evidence type="ECO:0000313" key="2">
    <source>
        <dbReference type="EMBL" id="CAE0818624.1"/>
    </source>
</evidence>
<sequence>MHANTKLQTQYREKETDTEQEEEEEEEENSSHSGCRMGWGPASSHAGCRLEPPYRPSSVCGTAALPGLRVVAGRSKGTMRVYGERTLEGRAGTKSGGAGG</sequence>
<name>A0A7S4FXR9_9EUGL</name>
<organism evidence="2">
    <name type="scientific">Eutreptiella gymnastica</name>
    <dbReference type="NCBI Taxonomy" id="73025"/>
    <lineage>
        <taxon>Eukaryota</taxon>
        <taxon>Discoba</taxon>
        <taxon>Euglenozoa</taxon>
        <taxon>Euglenida</taxon>
        <taxon>Spirocuta</taxon>
        <taxon>Euglenophyceae</taxon>
        <taxon>Eutreptiales</taxon>
        <taxon>Eutreptiaceae</taxon>
        <taxon>Eutreptiella</taxon>
    </lineage>
</organism>
<protein>
    <submittedName>
        <fullName evidence="2">Uncharacterized protein</fullName>
    </submittedName>
</protein>
<dbReference type="AlphaFoldDB" id="A0A7S4FXR9"/>
<gene>
    <name evidence="2" type="ORF">EGYM00163_LOCUS29792</name>
</gene>